<dbReference type="VEuPathDB" id="VectorBase:AMIN004204"/>
<dbReference type="Proteomes" id="UP000075920">
    <property type="component" value="Unassembled WGS sequence"/>
</dbReference>
<organism evidence="1 2">
    <name type="scientific">Anopheles minimus</name>
    <dbReference type="NCBI Taxonomy" id="112268"/>
    <lineage>
        <taxon>Eukaryota</taxon>
        <taxon>Metazoa</taxon>
        <taxon>Ecdysozoa</taxon>
        <taxon>Arthropoda</taxon>
        <taxon>Hexapoda</taxon>
        <taxon>Insecta</taxon>
        <taxon>Pterygota</taxon>
        <taxon>Neoptera</taxon>
        <taxon>Endopterygota</taxon>
        <taxon>Diptera</taxon>
        <taxon>Nematocera</taxon>
        <taxon>Culicoidea</taxon>
        <taxon>Culicidae</taxon>
        <taxon>Anophelinae</taxon>
        <taxon>Anopheles</taxon>
    </lineage>
</organism>
<proteinExistence type="predicted"/>
<keyword evidence="2" id="KW-1185">Reference proteome</keyword>
<dbReference type="EnsemblMetazoa" id="AMIN004204-RA">
    <property type="protein sequence ID" value="AMIN004204-PA"/>
    <property type="gene ID" value="AMIN004204"/>
</dbReference>
<reference evidence="2" key="1">
    <citation type="submission" date="2013-03" db="EMBL/GenBank/DDBJ databases">
        <title>The Genome Sequence of Anopheles minimus MINIMUS1.</title>
        <authorList>
            <consortium name="The Broad Institute Genomics Platform"/>
            <person name="Neafsey D.E."/>
            <person name="Walton C."/>
            <person name="Walker B."/>
            <person name="Young S.K."/>
            <person name="Zeng Q."/>
            <person name="Gargeya S."/>
            <person name="Fitzgerald M."/>
            <person name="Haas B."/>
            <person name="Abouelleil A."/>
            <person name="Allen A.W."/>
            <person name="Alvarado L."/>
            <person name="Arachchi H.M."/>
            <person name="Berlin A.M."/>
            <person name="Chapman S.B."/>
            <person name="Gainer-Dewar J."/>
            <person name="Goldberg J."/>
            <person name="Griggs A."/>
            <person name="Gujja S."/>
            <person name="Hansen M."/>
            <person name="Howarth C."/>
            <person name="Imamovic A."/>
            <person name="Ireland A."/>
            <person name="Larimer J."/>
            <person name="McCowan C."/>
            <person name="Murphy C."/>
            <person name="Pearson M."/>
            <person name="Poon T.W."/>
            <person name="Priest M."/>
            <person name="Roberts A."/>
            <person name="Saif S."/>
            <person name="Shea T."/>
            <person name="Sisk P."/>
            <person name="Sykes S."/>
            <person name="Wortman J."/>
            <person name="Nusbaum C."/>
            <person name="Birren B."/>
        </authorList>
    </citation>
    <scope>NUCLEOTIDE SEQUENCE [LARGE SCALE GENOMIC DNA]</scope>
    <source>
        <strain evidence="2">MINIMUS1</strain>
    </source>
</reference>
<reference evidence="1" key="2">
    <citation type="submission" date="2020-05" db="UniProtKB">
        <authorList>
            <consortium name="EnsemblMetazoa"/>
        </authorList>
    </citation>
    <scope>IDENTIFICATION</scope>
    <source>
        <strain evidence="1">MINIMUS1</strain>
    </source>
</reference>
<evidence type="ECO:0000313" key="1">
    <source>
        <dbReference type="EnsemblMetazoa" id="AMIN004204-PA"/>
    </source>
</evidence>
<evidence type="ECO:0000313" key="2">
    <source>
        <dbReference type="Proteomes" id="UP000075920"/>
    </source>
</evidence>
<dbReference type="AlphaFoldDB" id="A0A182W1J5"/>
<protein>
    <submittedName>
        <fullName evidence="1">Uncharacterized protein</fullName>
    </submittedName>
</protein>
<sequence>MDRATGWKEKLQKRWDIFYLKWQIYSMTYFLEPWEKCLYNPTESLIVVILFHSQYAQGD</sequence>
<name>A0A182W1J5_9DIPT</name>
<accession>A0A182W1J5</accession>